<evidence type="ECO:0000313" key="4">
    <source>
        <dbReference type="EMBL" id="CRY93596.1"/>
    </source>
</evidence>
<feature type="domain" description="Plasmid replication protein origin binding" evidence="1">
    <location>
        <begin position="8"/>
        <end position="125"/>
    </location>
</feature>
<evidence type="ECO:0000259" key="2">
    <source>
        <dbReference type="Pfam" id="PF02796"/>
    </source>
</evidence>
<dbReference type="Pfam" id="PF01719">
    <property type="entry name" value="Rep_OBD"/>
    <property type="match status" value="1"/>
</dbReference>
<evidence type="ECO:0000259" key="1">
    <source>
        <dbReference type="Pfam" id="PF01719"/>
    </source>
</evidence>
<proteinExistence type="predicted"/>
<evidence type="ECO:0000259" key="3">
    <source>
        <dbReference type="Pfam" id="PF21861"/>
    </source>
</evidence>
<feature type="domain" description="Resolvase HTH" evidence="2">
    <location>
        <begin position="205"/>
        <end position="241"/>
    </location>
</feature>
<geneLocation type="plasmid" evidence="4">
    <name>pRGFK0002</name>
</geneLocation>
<reference evidence="4" key="1">
    <citation type="submission" date="2015-06" db="EMBL/GenBank/DDBJ databases">
        <authorList>
            <person name="Joergensen T."/>
        </authorList>
    </citation>
    <scope>NUCLEOTIDE SEQUENCE</scope>
    <source>
        <plasmid evidence="4">pRGFK0002</plasmid>
    </source>
</reference>
<name>A0A0H5PUY3_9ZZZZ</name>
<protein>
    <submittedName>
        <fullName evidence="4">Uncharacterized protein</fullName>
    </submittedName>
</protein>
<dbReference type="InterPro" id="IPR002631">
    <property type="entry name" value="Plasmid_rep_OBD"/>
</dbReference>
<dbReference type="Gene3D" id="1.10.10.60">
    <property type="entry name" value="Homeodomain-like"/>
    <property type="match status" value="1"/>
</dbReference>
<dbReference type="GO" id="GO:0003916">
    <property type="term" value="F:DNA topoisomerase activity"/>
    <property type="evidence" value="ECO:0007669"/>
    <property type="project" value="InterPro"/>
</dbReference>
<dbReference type="GO" id="GO:0000150">
    <property type="term" value="F:DNA strand exchange activity"/>
    <property type="evidence" value="ECO:0007669"/>
    <property type="project" value="InterPro"/>
</dbReference>
<dbReference type="Pfam" id="PF21861">
    <property type="entry name" value="RepB_C"/>
    <property type="match status" value="1"/>
</dbReference>
<dbReference type="InterPro" id="IPR053923">
    <property type="entry name" value="RepB_C"/>
</dbReference>
<dbReference type="Pfam" id="PF02796">
    <property type="entry name" value="HTH_7"/>
    <property type="match status" value="1"/>
</dbReference>
<dbReference type="EMBL" id="LN852698">
    <property type="protein sequence ID" value="CRY93596.1"/>
    <property type="molecule type" value="Genomic_DNA"/>
</dbReference>
<dbReference type="GO" id="GO:0003677">
    <property type="term" value="F:DNA binding"/>
    <property type="evidence" value="ECO:0007669"/>
    <property type="project" value="InterPro"/>
</dbReference>
<sequence>MAEKEKYKDNRARTWTSIVYPESAPENWKEILDGYHVPWVESPLHDKDINPDGSVKKAHWHVILLFDGKKSYEQVKELTDAINAPIPQKTANTKGLVRYLIHMDNPEKYQYKRDEIVCHSGADVDEYFALSSSSRRAVLREMTEFIKDSEIDNFADFIGFCLEKNELDWFDVAMNHNTLAINKLIDSIYQKHNPKVESSKNGSLDEKVAQVKELRSQGIKLAVIADTIGVSLATVKRYLNK</sequence>
<feature type="domain" description="Replication protein RepB C-terminal" evidence="3">
    <location>
        <begin position="134"/>
        <end position="187"/>
    </location>
</feature>
<dbReference type="Gene3D" id="3.40.1310.30">
    <property type="match status" value="1"/>
</dbReference>
<organism evidence="4">
    <name type="scientific">uncultured prokaryote</name>
    <dbReference type="NCBI Taxonomy" id="198431"/>
    <lineage>
        <taxon>unclassified sequences</taxon>
        <taxon>environmental samples</taxon>
    </lineage>
</organism>
<reference evidence="4" key="2">
    <citation type="submission" date="2015-07" db="EMBL/GenBank/DDBJ databases">
        <title>Plasmids, circular viruses and viroids from rat gut.</title>
        <authorList>
            <person name="Jorgensen T.J."/>
            <person name="Hansen M.A."/>
            <person name="Xu Z."/>
            <person name="Tabak M.A."/>
            <person name="Sorensen S.J."/>
            <person name="Hansen L.H."/>
        </authorList>
    </citation>
    <scope>NUCLEOTIDE SEQUENCE</scope>
    <source>
        <plasmid evidence="4">pRGFK0002</plasmid>
    </source>
</reference>
<keyword evidence="4" id="KW-0614">Plasmid</keyword>
<dbReference type="AlphaFoldDB" id="A0A0H5PUY3"/>
<accession>A0A0H5PUY3</accession>
<dbReference type="GO" id="GO:0006260">
    <property type="term" value="P:DNA replication"/>
    <property type="evidence" value="ECO:0007669"/>
    <property type="project" value="InterPro"/>
</dbReference>
<dbReference type="InterPro" id="IPR006120">
    <property type="entry name" value="Resolvase_HTH_dom"/>
</dbReference>